<dbReference type="Proteomes" id="UP000198923">
    <property type="component" value="Unassembled WGS sequence"/>
</dbReference>
<dbReference type="PANTHER" id="PTHR30244">
    <property type="entry name" value="TRANSAMINASE"/>
    <property type="match status" value="1"/>
</dbReference>
<dbReference type="Gene3D" id="3.90.1150.10">
    <property type="entry name" value="Aspartate Aminotransferase, domain 1"/>
    <property type="match status" value="1"/>
</dbReference>
<dbReference type="InterPro" id="IPR015424">
    <property type="entry name" value="PyrdxlP-dep_Trfase"/>
</dbReference>
<dbReference type="PIRSF" id="PIRSF000390">
    <property type="entry name" value="PLP_StrS"/>
    <property type="match status" value="1"/>
</dbReference>
<evidence type="ECO:0000313" key="5">
    <source>
        <dbReference type="EMBL" id="SDI48333.1"/>
    </source>
</evidence>
<dbReference type="EMBL" id="FNCN01000058">
    <property type="protein sequence ID" value="SDI48333.1"/>
    <property type="molecule type" value="Genomic_DNA"/>
</dbReference>
<keyword evidence="6" id="KW-1185">Reference proteome</keyword>
<dbReference type="OrthoDB" id="9804264at2"/>
<dbReference type="GO" id="GO:0030170">
    <property type="term" value="F:pyridoxal phosphate binding"/>
    <property type="evidence" value="ECO:0007669"/>
    <property type="project" value="TreeGrafter"/>
</dbReference>
<evidence type="ECO:0000256" key="1">
    <source>
        <dbReference type="ARBA" id="ARBA00001933"/>
    </source>
</evidence>
<dbReference type="STRING" id="504805.SAMN05421505_1584"/>
<reference evidence="5 6" key="1">
    <citation type="submission" date="2016-10" db="EMBL/GenBank/DDBJ databases">
        <authorList>
            <person name="de Groot N.N."/>
        </authorList>
    </citation>
    <scope>NUCLEOTIDE SEQUENCE [LARGE SCALE GENOMIC DNA]</scope>
    <source>
        <strain evidence="5 6">CPCC 201354</strain>
    </source>
</reference>
<protein>
    <submittedName>
        <fullName evidence="5">dTDP-4-amino-4,6-dideoxygalactose transaminase</fullName>
    </submittedName>
</protein>
<feature type="modified residue" description="N6-(pyridoxal phosphate)lysine" evidence="3">
    <location>
        <position position="183"/>
    </location>
</feature>
<dbReference type="PANTHER" id="PTHR30244:SF34">
    <property type="entry name" value="DTDP-4-AMINO-4,6-DIDEOXYGALACTOSE TRANSAMINASE"/>
    <property type="match status" value="1"/>
</dbReference>
<accession>A0A1G8KY88</accession>
<organism evidence="5 6">
    <name type="scientific">Sinosporangium album</name>
    <dbReference type="NCBI Taxonomy" id="504805"/>
    <lineage>
        <taxon>Bacteria</taxon>
        <taxon>Bacillati</taxon>
        <taxon>Actinomycetota</taxon>
        <taxon>Actinomycetes</taxon>
        <taxon>Streptosporangiales</taxon>
        <taxon>Streptosporangiaceae</taxon>
        <taxon>Sinosporangium</taxon>
    </lineage>
</organism>
<dbReference type="InterPro" id="IPR015422">
    <property type="entry name" value="PyrdxlP-dep_Trfase_small"/>
</dbReference>
<evidence type="ECO:0000256" key="4">
    <source>
        <dbReference type="RuleBase" id="RU004508"/>
    </source>
</evidence>
<dbReference type="GO" id="GO:0000271">
    <property type="term" value="P:polysaccharide biosynthetic process"/>
    <property type="evidence" value="ECO:0007669"/>
    <property type="project" value="TreeGrafter"/>
</dbReference>
<evidence type="ECO:0000256" key="2">
    <source>
        <dbReference type="PIRSR" id="PIRSR000390-1"/>
    </source>
</evidence>
<feature type="active site" description="Proton acceptor" evidence="2">
    <location>
        <position position="183"/>
    </location>
</feature>
<dbReference type="InterPro" id="IPR015421">
    <property type="entry name" value="PyrdxlP-dep_Trfase_major"/>
</dbReference>
<dbReference type="Pfam" id="PF01041">
    <property type="entry name" value="DegT_DnrJ_EryC1"/>
    <property type="match status" value="1"/>
</dbReference>
<comment type="cofactor">
    <cofactor evidence="1">
        <name>pyridoxal 5'-phosphate</name>
        <dbReference type="ChEBI" id="CHEBI:597326"/>
    </cofactor>
</comment>
<dbReference type="GO" id="GO:0008483">
    <property type="term" value="F:transaminase activity"/>
    <property type="evidence" value="ECO:0007669"/>
    <property type="project" value="TreeGrafter"/>
</dbReference>
<evidence type="ECO:0000313" key="6">
    <source>
        <dbReference type="Proteomes" id="UP000198923"/>
    </source>
</evidence>
<proteinExistence type="inferred from homology"/>
<dbReference type="Gene3D" id="3.40.640.10">
    <property type="entry name" value="Type I PLP-dependent aspartate aminotransferase-like (Major domain)"/>
    <property type="match status" value="1"/>
</dbReference>
<evidence type="ECO:0000256" key="3">
    <source>
        <dbReference type="PIRSR" id="PIRSR000390-2"/>
    </source>
</evidence>
<comment type="similarity">
    <text evidence="4">Belongs to the DegT/DnrJ/EryC1 family.</text>
</comment>
<dbReference type="SUPFAM" id="SSF53383">
    <property type="entry name" value="PLP-dependent transferases"/>
    <property type="match status" value="1"/>
</dbReference>
<sequence>MATQRVTIPFPKHPKYGDDEVSAVTALIRSGSLSEIGRGPAVTAIEDAFAALTGTTHALSFNSGTASLHGALHAVGVTPDQGVAMSPMTWISAINAAFHAGSFPLFSDISADSPNLDPAGINPSNCSAVLATHAWGVPASMERFADLPVPVVEDCSHAHGAVYRGRSIGSWGVAGCFSLQESKAVSGGEGGVLTTSDPGIYQRAMTLGHHPFRLEEELTDPELVPLTEAAASYKFRMPALAAVIARVQLRSLPDRMRNSETNLAHLTQLITEADLPLAPVPVSDDTVRGWYGTPFTVQIRVSDPASFFAACKAAGLPVRALYADWLTSPLMTEPRLIERYWPHMRGRWMPPGKHDFPNYQRFRRQTILLKVPDVPSPDYMEQVAATLAATLQSLLSSGMKGT</sequence>
<gene>
    <name evidence="5" type="ORF">SAMN05421505_1584</name>
</gene>
<dbReference type="RefSeq" id="WP_093176005.1">
    <property type="nucleotide sequence ID" value="NZ_FNCN01000058.1"/>
</dbReference>
<dbReference type="InterPro" id="IPR000653">
    <property type="entry name" value="DegT/StrS_aminotransferase"/>
</dbReference>
<name>A0A1G8KY88_9ACTN</name>
<keyword evidence="3 4" id="KW-0663">Pyridoxal phosphate</keyword>
<dbReference type="AlphaFoldDB" id="A0A1G8KY88"/>